<comment type="caution">
    <text evidence="7">The sequence shown here is derived from an EMBL/GenBank/DDBJ whole genome shotgun (WGS) entry which is preliminary data.</text>
</comment>
<dbReference type="SUPFAM" id="SSF48652">
    <property type="entry name" value="Tetraspanin"/>
    <property type="match status" value="1"/>
</dbReference>
<organism evidence="7 8">
    <name type="scientific">Mizuhopecten yessoensis</name>
    <name type="common">Japanese scallop</name>
    <name type="synonym">Patinopecten yessoensis</name>
    <dbReference type="NCBI Taxonomy" id="6573"/>
    <lineage>
        <taxon>Eukaryota</taxon>
        <taxon>Metazoa</taxon>
        <taxon>Spiralia</taxon>
        <taxon>Lophotrochozoa</taxon>
        <taxon>Mollusca</taxon>
        <taxon>Bivalvia</taxon>
        <taxon>Autobranchia</taxon>
        <taxon>Pteriomorphia</taxon>
        <taxon>Pectinida</taxon>
        <taxon>Pectinoidea</taxon>
        <taxon>Pectinidae</taxon>
        <taxon>Mizuhopecten</taxon>
    </lineage>
</organism>
<keyword evidence="8" id="KW-1185">Reference proteome</keyword>
<dbReference type="InterPro" id="IPR000301">
    <property type="entry name" value="Tetraspanin_animals"/>
</dbReference>
<dbReference type="InterPro" id="IPR008952">
    <property type="entry name" value="Tetraspanin_EC2_sf"/>
</dbReference>
<feature type="transmembrane region" description="Helical" evidence="6">
    <location>
        <begin position="41"/>
        <end position="62"/>
    </location>
</feature>
<dbReference type="OrthoDB" id="6131345at2759"/>
<evidence type="ECO:0000256" key="2">
    <source>
        <dbReference type="ARBA" id="ARBA00006840"/>
    </source>
</evidence>
<dbReference type="EMBL" id="NEDP02001809">
    <property type="protein sequence ID" value="OWF52423.1"/>
    <property type="molecule type" value="Genomic_DNA"/>
</dbReference>
<dbReference type="PRINTS" id="PR00259">
    <property type="entry name" value="TMFOUR"/>
</dbReference>
<dbReference type="Gene3D" id="1.10.1450.10">
    <property type="entry name" value="Tetraspanin"/>
    <property type="match status" value="1"/>
</dbReference>
<evidence type="ECO:0000256" key="4">
    <source>
        <dbReference type="ARBA" id="ARBA00022989"/>
    </source>
</evidence>
<dbReference type="GO" id="GO:0016020">
    <property type="term" value="C:membrane"/>
    <property type="evidence" value="ECO:0007669"/>
    <property type="project" value="UniProtKB-SubCell"/>
</dbReference>
<keyword evidence="5 6" id="KW-0472">Membrane</keyword>
<protein>
    <recommendedName>
        <fullName evidence="6">Tetraspanin</fullName>
    </recommendedName>
</protein>
<keyword evidence="4 6" id="KW-1133">Transmembrane helix</keyword>
<accession>A0A210QUJ8</accession>
<evidence type="ECO:0000256" key="1">
    <source>
        <dbReference type="ARBA" id="ARBA00004141"/>
    </source>
</evidence>
<dbReference type="InterPro" id="IPR018499">
    <property type="entry name" value="Tetraspanin/Peripherin"/>
</dbReference>
<evidence type="ECO:0000256" key="6">
    <source>
        <dbReference type="RuleBase" id="RU361218"/>
    </source>
</evidence>
<evidence type="ECO:0000256" key="3">
    <source>
        <dbReference type="ARBA" id="ARBA00022692"/>
    </source>
</evidence>
<reference evidence="7 8" key="1">
    <citation type="journal article" date="2017" name="Nat. Ecol. Evol.">
        <title>Scallop genome provides insights into evolution of bilaterian karyotype and development.</title>
        <authorList>
            <person name="Wang S."/>
            <person name="Zhang J."/>
            <person name="Jiao W."/>
            <person name="Li J."/>
            <person name="Xun X."/>
            <person name="Sun Y."/>
            <person name="Guo X."/>
            <person name="Huan P."/>
            <person name="Dong B."/>
            <person name="Zhang L."/>
            <person name="Hu X."/>
            <person name="Sun X."/>
            <person name="Wang J."/>
            <person name="Zhao C."/>
            <person name="Wang Y."/>
            <person name="Wang D."/>
            <person name="Huang X."/>
            <person name="Wang R."/>
            <person name="Lv J."/>
            <person name="Li Y."/>
            <person name="Zhang Z."/>
            <person name="Liu B."/>
            <person name="Lu W."/>
            <person name="Hui Y."/>
            <person name="Liang J."/>
            <person name="Zhou Z."/>
            <person name="Hou R."/>
            <person name="Li X."/>
            <person name="Liu Y."/>
            <person name="Li H."/>
            <person name="Ning X."/>
            <person name="Lin Y."/>
            <person name="Zhao L."/>
            <person name="Xing Q."/>
            <person name="Dou J."/>
            <person name="Li Y."/>
            <person name="Mao J."/>
            <person name="Guo H."/>
            <person name="Dou H."/>
            <person name="Li T."/>
            <person name="Mu C."/>
            <person name="Jiang W."/>
            <person name="Fu Q."/>
            <person name="Fu X."/>
            <person name="Miao Y."/>
            <person name="Liu J."/>
            <person name="Yu Q."/>
            <person name="Li R."/>
            <person name="Liao H."/>
            <person name="Li X."/>
            <person name="Kong Y."/>
            <person name="Jiang Z."/>
            <person name="Chourrout D."/>
            <person name="Li R."/>
            <person name="Bao Z."/>
        </authorList>
    </citation>
    <scope>NUCLEOTIDE SEQUENCE [LARGE SCALE GENOMIC DNA]</scope>
    <source>
        <strain evidence="7 8">PY_sf001</strain>
    </source>
</reference>
<feature type="transmembrane region" description="Helical" evidence="6">
    <location>
        <begin position="69"/>
        <end position="93"/>
    </location>
</feature>
<feature type="transmembrane region" description="Helical" evidence="6">
    <location>
        <begin position="215"/>
        <end position="241"/>
    </location>
</feature>
<evidence type="ECO:0000313" key="7">
    <source>
        <dbReference type="EMBL" id="OWF52423.1"/>
    </source>
</evidence>
<name>A0A210QUJ8_MIZYE</name>
<comment type="subcellular location">
    <subcellularLocation>
        <location evidence="1 6">Membrane</location>
        <topology evidence="1 6">Multi-pass membrane protein</topology>
    </subcellularLocation>
</comment>
<comment type="similarity">
    <text evidence="2 6">Belongs to the tetraspanin (TM4SF) family.</text>
</comment>
<evidence type="ECO:0000313" key="8">
    <source>
        <dbReference type="Proteomes" id="UP000242188"/>
    </source>
</evidence>
<proteinExistence type="inferred from homology"/>
<dbReference type="Proteomes" id="UP000242188">
    <property type="component" value="Unassembled WGS sequence"/>
</dbReference>
<dbReference type="AlphaFoldDB" id="A0A210QUJ8"/>
<dbReference type="PANTHER" id="PTHR19282">
    <property type="entry name" value="TETRASPANIN"/>
    <property type="match status" value="1"/>
</dbReference>
<keyword evidence="3 6" id="KW-0812">Transmembrane</keyword>
<dbReference type="Pfam" id="PF00335">
    <property type="entry name" value="Tetraspanin"/>
    <property type="match status" value="1"/>
</dbReference>
<evidence type="ECO:0000256" key="5">
    <source>
        <dbReference type="ARBA" id="ARBA00023136"/>
    </source>
</evidence>
<sequence>MVPGIVMLTNIDFLSGNIEPLLDKISFNGINLSNIANNLPIIFIIVGASILFIATLGLVGACCKIKTLLVLYALIVIVLALVQVIILAFFFLLRTQLDDTIKDEFLSQLQSSYTKDDLDKSDEVSSAFNYMFMQMECCGVNPVTATTNDFDLTPWRSGDGVSLKIPKGCCIGVTEDTYSAFVNTACTDTATSGTYHSDGCYDAIMSSFGSTLNMMGYICFGALLLQILIVIFTFCLCCTYMKSGTFRLRV</sequence>
<dbReference type="PIRSF" id="PIRSF002419">
    <property type="entry name" value="Tetraspanin"/>
    <property type="match status" value="1"/>
</dbReference>
<gene>
    <name evidence="7" type="ORF">KP79_PYT22160</name>
</gene>
<comment type="caution">
    <text evidence="6">Lacks conserved residue(s) required for the propagation of feature annotation.</text>
</comment>